<keyword evidence="2" id="KW-1185">Reference proteome</keyword>
<name>A0AA47NT48_MERPO</name>
<accession>A0AA47NT48</accession>
<organism evidence="1 2">
    <name type="scientific">Merluccius polli</name>
    <name type="common">Benguela hake</name>
    <name type="synonym">Merluccius cadenati</name>
    <dbReference type="NCBI Taxonomy" id="89951"/>
    <lineage>
        <taxon>Eukaryota</taxon>
        <taxon>Metazoa</taxon>
        <taxon>Chordata</taxon>
        <taxon>Craniata</taxon>
        <taxon>Vertebrata</taxon>
        <taxon>Euteleostomi</taxon>
        <taxon>Actinopterygii</taxon>
        <taxon>Neopterygii</taxon>
        <taxon>Teleostei</taxon>
        <taxon>Neoteleostei</taxon>
        <taxon>Acanthomorphata</taxon>
        <taxon>Zeiogadaria</taxon>
        <taxon>Gadariae</taxon>
        <taxon>Gadiformes</taxon>
        <taxon>Gadoidei</taxon>
        <taxon>Merlucciidae</taxon>
        <taxon>Merluccius</taxon>
    </lineage>
</organism>
<dbReference type="Proteomes" id="UP001174136">
    <property type="component" value="Unassembled WGS sequence"/>
</dbReference>
<evidence type="ECO:0000313" key="2">
    <source>
        <dbReference type="Proteomes" id="UP001174136"/>
    </source>
</evidence>
<evidence type="ECO:0000313" key="1">
    <source>
        <dbReference type="EMBL" id="KAK0137511.1"/>
    </source>
</evidence>
<sequence length="81" mass="9175">MKGRHTYDAVGFEMELIHSAFGLSRRITATVTDNRSNFVKAFKMYALQPDKEEHAANMCVQECNGEVRCSLDKGKPFYLGL</sequence>
<dbReference type="AlphaFoldDB" id="A0AA47NT48"/>
<proteinExistence type="predicted"/>
<dbReference type="EMBL" id="JAOPHQ010004872">
    <property type="protein sequence ID" value="KAK0137511.1"/>
    <property type="molecule type" value="Genomic_DNA"/>
</dbReference>
<comment type="caution">
    <text evidence="1">The sequence shown here is derived from an EMBL/GenBank/DDBJ whole genome shotgun (WGS) entry which is preliminary data.</text>
</comment>
<gene>
    <name evidence="1" type="ORF">N1851_026291</name>
</gene>
<reference evidence="1" key="1">
    <citation type="journal article" date="2023" name="Front. Mar. Sci.">
        <title>A new Merluccius polli reference genome to investigate the effects of global change in West African waters.</title>
        <authorList>
            <person name="Mateo J.L."/>
            <person name="Blanco-Fernandez C."/>
            <person name="Garcia-Vazquez E."/>
            <person name="Machado-Schiaffino G."/>
        </authorList>
    </citation>
    <scope>NUCLEOTIDE SEQUENCE</scope>
    <source>
        <strain evidence="1">C29</strain>
        <tissue evidence="1">Fin</tissue>
    </source>
</reference>
<protein>
    <submittedName>
        <fullName evidence="1">Uncharacterized protein</fullName>
    </submittedName>
</protein>